<name>F8E823_FLESM</name>
<dbReference type="AlphaFoldDB" id="F8E823"/>
<organism evidence="1 2">
    <name type="scientific">Flexistipes sinusarabici (strain ATCC 49648 / DSM 4947 / MAS 10)</name>
    <dbReference type="NCBI Taxonomy" id="717231"/>
    <lineage>
        <taxon>Bacteria</taxon>
        <taxon>Pseudomonadati</taxon>
        <taxon>Deferribacterota</taxon>
        <taxon>Deferribacteres</taxon>
        <taxon>Deferribacterales</taxon>
        <taxon>Flexistipitaceae</taxon>
        <taxon>Flexistipes</taxon>
    </lineage>
</organism>
<reference evidence="2" key="2">
    <citation type="submission" date="2011-06" db="EMBL/GenBank/DDBJ databases">
        <title>The complete genome of Flexistipes sinusarabici DSM 4947.</title>
        <authorList>
            <person name="Lucas S."/>
            <person name="Han J."/>
            <person name="Lapidus A."/>
            <person name="Bruce D."/>
            <person name="Goodwin L."/>
            <person name="Pitluck S."/>
            <person name="Peters L."/>
            <person name="Kyrpides N."/>
            <person name="Mavromatis K."/>
            <person name="Ivanova N."/>
            <person name="Mikhailova N."/>
            <person name="Chertkov O."/>
            <person name="Detter J.C."/>
            <person name="Tapia R."/>
            <person name="Han C."/>
            <person name="Land M."/>
            <person name="Hauser L."/>
            <person name="Markowitz V."/>
            <person name="Cheng J.-F."/>
            <person name="Hugenholtz P."/>
            <person name="Woyke T."/>
            <person name="Wu D."/>
            <person name="Spring S."/>
            <person name="Schroeder M."/>
            <person name="Brambilla E."/>
            <person name="Klenk H.-P."/>
            <person name="Eisen J.A."/>
        </authorList>
    </citation>
    <scope>NUCLEOTIDE SEQUENCE [LARGE SCALE GENOMIC DNA]</scope>
    <source>
        <strain evidence="2">DSM 4947 / MAS 10</strain>
    </source>
</reference>
<proteinExistence type="predicted"/>
<protein>
    <submittedName>
        <fullName evidence="1">Methyltransferase type 12</fullName>
    </submittedName>
</protein>
<dbReference type="PANTHER" id="PTHR43861">
    <property type="entry name" value="TRANS-ACONITATE 2-METHYLTRANSFERASE-RELATED"/>
    <property type="match status" value="1"/>
</dbReference>
<evidence type="ECO:0000313" key="1">
    <source>
        <dbReference type="EMBL" id="AEI13947.1"/>
    </source>
</evidence>
<dbReference type="GO" id="GO:0032259">
    <property type="term" value="P:methylation"/>
    <property type="evidence" value="ECO:0007669"/>
    <property type="project" value="UniProtKB-KW"/>
</dbReference>
<keyword evidence="2" id="KW-1185">Reference proteome</keyword>
<dbReference type="KEGG" id="fsi:Flexsi_0256"/>
<reference evidence="1 2" key="1">
    <citation type="journal article" date="2011" name="Stand. Genomic Sci.">
        <title>Genome sequence of the moderately thermophilic halophile Flexistipes sinusarabici strain (MAS10).</title>
        <authorList>
            <person name="Lapidus A."/>
            <person name="Chertkov O."/>
            <person name="Nolan M."/>
            <person name="Lucas S."/>
            <person name="Hammon N."/>
            <person name="Deshpande S."/>
            <person name="Cheng J.F."/>
            <person name="Tapia R."/>
            <person name="Han C."/>
            <person name="Goodwin L."/>
            <person name="Pitluck S."/>
            <person name="Liolios K."/>
            <person name="Pagani I."/>
            <person name="Ivanova N."/>
            <person name="Huntemann M."/>
            <person name="Mavromatis K."/>
            <person name="Mikhailova N."/>
            <person name="Pati A."/>
            <person name="Chen A."/>
            <person name="Palaniappan K."/>
            <person name="Land M."/>
            <person name="Hauser L."/>
            <person name="Brambilla E.M."/>
            <person name="Rohde M."/>
            <person name="Abt B."/>
            <person name="Spring S."/>
            <person name="Goker M."/>
            <person name="Bristow J."/>
            <person name="Eisen J.A."/>
            <person name="Markowitz V."/>
            <person name="Hugenholtz P."/>
            <person name="Kyrpides N.C."/>
            <person name="Klenk H.P."/>
            <person name="Woyke T."/>
        </authorList>
    </citation>
    <scope>NUCLEOTIDE SEQUENCE [LARGE SCALE GENOMIC DNA]</scope>
    <source>
        <strain evidence="2">DSM 4947 / MAS 10</strain>
    </source>
</reference>
<gene>
    <name evidence="1" type="ordered locus">Flexsi_0256</name>
</gene>
<dbReference type="STRING" id="717231.Flexsi_0256"/>
<dbReference type="GO" id="GO:0008168">
    <property type="term" value="F:methyltransferase activity"/>
    <property type="evidence" value="ECO:0007669"/>
    <property type="project" value="UniProtKB-KW"/>
</dbReference>
<dbReference type="HOGENOM" id="CLU_1088910_0_0_0"/>
<dbReference type="Gene3D" id="3.40.50.150">
    <property type="entry name" value="Vaccinia Virus protein VP39"/>
    <property type="match status" value="1"/>
</dbReference>
<dbReference type="CDD" id="cd02440">
    <property type="entry name" value="AdoMet_MTases"/>
    <property type="match status" value="1"/>
</dbReference>
<dbReference type="Proteomes" id="UP000006621">
    <property type="component" value="Chromosome"/>
</dbReference>
<dbReference type="Pfam" id="PF13489">
    <property type="entry name" value="Methyltransf_23"/>
    <property type="match status" value="1"/>
</dbReference>
<dbReference type="SUPFAM" id="SSF53335">
    <property type="entry name" value="S-adenosyl-L-methionine-dependent methyltransferases"/>
    <property type="match status" value="1"/>
</dbReference>
<sequence>MENKLEKQEMEYSFPYHYIPSINTYFQQHKNMRWGYIYLSYIKFVVDIINDYKFESVLDIGCGDGRFLHELRKNNKYIHLEGIDISEQAVAYAIAFNKKTDIAFSCGDITKKENLNRKFECITLIETLEHIPPEKINLFLKSLSAKLNENGKLILTVPSKNVKVDDKHFQHFDIETLKFTIKDFFEVEDYYYVNSKSRFVKRIDKIVSNKNFIITNKKLVNWLFDKYYKYFFFCEKNKCKRIIAILNKK</sequence>
<dbReference type="InterPro" id="IPR029063">
    <property type="entry name" value="SAM-dependent_MTases_sf"/>
</dbReference>
<dbReference type="OrthoDB" id="3896938at2"/>
<dbReference type="EMBL" id="CP002858">
    <property type="protein sequence ID" value="AEI13947.1"/>
    <property type="molecule type" value="Genomic_DNA"/>
</dbReference>
<dbReference type="eggNOG" id="COG2227">
    <property type="taxonomic scope" value="Bacteria"/>
</dbReference>
<dbReference type="RefSeq" id="WP_013885459.1">
    <property type="nucleotide sequence ID" value="NC_015672.1"/>
</dbReference>
<evidence type="ECO:0000313" key="2">
    <source>
        <dbReference type="Proteomes" id="UP000006621"/>
    </source>
</evidence>
<keyword evidence="1" id="KW-0489">Methyltransferase</keyword>
<accession>F8E823</accession>
<keyword evidence="1" id="KW-0808">Transferase</keyword>